<dbReference type="SUPFAM" id="SSF52833">
    <property type="entry name" value="Thioredoxin-like"/>
    <property type="match status" value="1"/>
</dbReference>
<dbReference type="AlphaFoldDB" id="A0A3P8RNV6"/>
<dbReference type="GO" id="GO:0006457">
    <property type="term" value="P:protein folding"/>
    <property type="evidence" value="ECO:0007669"/>
    <property type="project" value="TreeGrafter"/>
</dbReference>
<sequence>GRKKAAMCLCVTALHRPLAEPPLEEKDVMVLHINNFERALSENQYLLVEFYAPWCGHCRELEPIYAEAAEKLKKEEPRMPPLHASSIWTQGRSSASHLGI</sequence>
<dbReference type="Gene3D" id="3.40.30.10">
    <property type="entry name" value="Glutaredoxin"/>
    <property type="match status" value="1"/>
</dbReference>
<dbReference type="Pfam" id="PF00085">
    <property type="entry name" value="Thioredoxin"/>
    <property type="match status" value="1"/>
</dbReference>
<name>A0A3P8RNV6_AMPPE</name>
<dbReference type="GO" id="GO:0003756">
    <property type="term" value="F:protein disulfide isomerase activity"/>
    <property type="evidence" value="ECO:0007669"/>
    <property type="project" value="TreeGrafter"/>
</dbReference>
<dbReference type="InterPro" id="IPR036249">
    <property type="entry name" value="Thioredoxin-like_sf"/>
</dbReference>
<dbReference type="InterPro" id="IPR017937">
    <property type="entry name" value="Thioredoxin_CS"/>
</dbReference>
<organism evidence="4 5">
    <name type="scientific">Amphiprion percula</name>
    <name type="common">Orange clownfish</name>
    <name type="synonym">Lutjanus percula</name>
    <dbReference type="NCBI Taxonomy" id="161767"/>
    <lineage>
        <taxon>Eukaryota</taxon>
        <taxon>Metazoa</taxon>
        <taxon>Chordata</taxon>
        <taxon>Craniata</taxon>
        <taxon>Vertebrata</taxon>
        <taxon>Euteleostomi</taxon>
        <taxon>Actinopterygii</taxon>
        <taxon>Neopterygii</taxon>
        <taxon>Teleostei</taxon>
        <taxon>Neoteleostei</taxon>
        <taxon>Acanthomorphata</taxon>
        <taxon>Ovalentaria</taxon>
        <taxon>Pomacentridae</taxon>
        <taxon>Amphiprion</taxon>
    </lineage>
</organism>
<dbReference type="PROSITE" id="PS00194">
    <property type="entry name" value="THIOREDOXIN_1"/>
    <property type="match status" value="1"/>
</dbReference>
<feature type="region of interest" description="Disordered" evidence="2">
    <location>
        <begin position="75"/>
        <end position="100"/>
    </location>
</feature>
<feature type="compositionally biased region" description="Polar residues" evidence="2">
    <location>
        <begin position="86"/>
        <end position="100"/>
    </location>
</feature>
<reference evidence="4 5" key="1">
    <citation type="submission" date="2018-03" db="EMBL/GenBank/DDBJ databases">
        <title>Finding Nemo's genes: A chromosome-scale reference assembly of the genome of the orange clownfish Amphiprion percula.</title>
        <authorList>
            <person name="Lehmann R."/>
        </authorList>
    </citation>
    <scope>NUCLEOTIDE SEQUENCE</scope>
</reference>
<dbReference type="GO" id="GO:0034976">
    <property type="term" value="P:response to endoplasmic reticulum stress"/>
    <property type="evidence" value="ECO:0007669"/>
    <property type="project" value="TreeGrafter"/>
</dbReference>
<reference evidence="4" key="3">
    <citation type="submission" date="2025-09" db="UniProtKB">
        <authorList>
            <consortium name="Ensembl"/>
        </authorList>
    </citation>
    <scope>IDENTIFICATION</scope>
</reference>
<reference evidence="4" key="2">
    <citation type="submission" date="2025-08" db="UniProtKB">
        <authorList>
            <consortium name="Ensembl"/>
        </authorList>
    </citation>
    <scope>IDENTIFICATION</scope>
</reference>
<dbReference type="GO" id="GO:0005783">
    <property type="term" value="C:endoplasmic reticulum"/>
    <property type="evidence" value="ECO:0007669"/>
    <property type="project" value="TreeGrafter"/>
</dbReference>
<keyword evidence="5" id="KW-1185">Reference proteome</keyword>
<dbReference type="GeneTree" id="ENSGT00940000165626"/>
<dbReference type="InterPro" id="IPR013766">
    <property type="entry name" value="Thioredoxin_domain"/>
</dbReference>
<evidence type="ECO:0000256" key="1">
    <source>
        <dbReference type="ARBA" id="ARBA00006347"/>
    </source>
</evidence>
<dbReference type="PANTHER" id="PTHR18929:SF93">
    <property type="entry name" value="PROTEIN DISULFIDE-ISOMERASE A2"/>
    <property type="match status" value="1"/>
</dbReference>
<dbReference type="Proteomes" id="UP000265080">
    <property type="component" value="Chromosome 3"/>
</dbReference>
<dbReference type="PROSITE" id="PS51352">
    <property type="entry name" value="THIOREDOXIN_2"/>
    <property type="match status" value="1"/>
</dbReference>
<protein>
    <submittedName>
        <fullName evidence="4">Protein disulfide isomerase family A, member 2</fullName>
    </submittedName>
</protein>
<evidence type="ECO:0000313" key="5">
    <source>
        <dbReference type="Proteomes" id="UP000265080"/>
    </source>
</evidence>
<dbReference type="PANTHER" id="PTHR18929">
    <property type="entry name" value="PROTEIN DISULFIDE ISOMERASE"/>
    <property type="match status" value="1"/>
</dbReference>
<evidence type="ECO:0000256" key="2">
    <source>
        <dbReference type="SAM" id="MobiDB-lite"/>
    </source>
</evidence>
<feature type="domain" description="Thioredoxin" evidence="3">
    <location>
        <begin position="9"/>
        <end position="100"/>
    </location>
</feature>
<dbReference type="CDD" id="cd02961">
    <property type="entry name" value="PDI_a_family"/>
    <property type="match status" value="1"/>
</dbReference>
<comment type="similarity">
    <text evidence="1">Belongs to the protein disulfide isomerase family.</text>
</comment>
<proteinExistence type="inferred from homology"/>
<accession>A0A3P8RNV6</accession>
<evidence type="ECO:0000259" key="3">
    <source>
        <dbReference type="PROSITE" id="PS51352"/>
    </source>
</evidence>
<dbReference type="Ensembl" id="ENSAPET00000002254.1">
    <property type="protein sequence ID" value="ENSAPEP00000002203.1"/>
    <property type="gene ID" value="ENSAPEG00000001572.1"/>
</dbReference>
<evidence type="ECO:0000313" key="4">
    <source>
        <dbReference type="Ensembl" id="ENSAPEP00000002203.1"/>
    </source>
</evidence>